<comment type="caution">
    <text evidence="1">The sequence shown here is derived from an EMBL/GenBank/DDBJ whole genome shotgun (WGS) entry which is preliminary data.</text>
</comment>
<proteinExistence type="predicted"/>
<evidence type="ECO:0000313" key="1">
    <source>
        <dbReference type="EMBL" id="MBD8082501.1"/>
    </source>
</evidence>
<sequence length="401" mass="46993">MATNMNFKFLYLTIATIFIISCNENKTSAQNIKKNRSINLWSKIPENQKIAKREFLNFDNDENDEMIITTTDKNEKLYYEYWFKNKDLVYKFDYPWTSINYKWLVDLDNDGKKEIVRATGYEDGVDYVIYKIIGKEQVAQIYVNPAFVDTENEDKMFWAYPKDIKNVLLDSQYSLTVSLNNSYQREDNHTIPENQKELPFLFFKGKSTQPDFVLKTLNPIKKMNLSALISAVKKQAVSAGKIPIAFLEKFDYDIDGDGIMDKIEIFKNEGEKNTFDQEHFGLPFKIYRGTSKGFEVWTENKNIIPPMDGNCISEGFGNIIFKDNFFTIESQTCYDNNVVVNAYISFVVKNDEILLHKYGETYFDKANHKRKIPDRIWTAKDFGRILFDKVTADFLQKLKFK</sequence>
<dbReference type="RefSeq" id="WP_191736469.1">
    <property type="nucleotide sequence ID" value="NZ_JACYFS010000002.1"/>
</dbReference>
<evidence type="ECO:0000313" key="2">
    <source>
        <dbReference type="Proteomes" id="UP000637299"/>
    </source>
</evidence>
<evidence type="ECO:0008006" key="3">
    <source>
        <dbReference type="Google" id="ProtNLM"/>
    </source>
</evidence>
<dbReference type="EMBL" id="JACYFS010000002">
    <property type="protein sequence ID" value="MBD8082501.1"/>
    <property type="molecule type" value="Genomic_DNA"/>
</dbReference>
<keyword evidence="2" id="KW-1185">Reference proteome</keyword>
<organism evidence="1 2">
    <name type="scientific">Chryseobacterium caseinilyticum</name>
    <dbReference type="NCBI Taxonomy" id="2771428"/>
    <lineage>
        <taxon>Bacteria</taxon>
        <taxon>Pseudomonadati</taxon>
        <taxon>Bacteroidota</taxon>
        <taxon>Flavobacteriia</taxon>
        <taxon>Flavobacteriales</taxon>
        <taxon>Weeksellaceae</taxon>
        <taxon>Chryseobacterium group</taxon>
        <taxon>Chryseobacterium</taxon>
    </lineage>
</organism>
<gene>
    <name evidence="1" type="ORF">IC610_08740</name>
</gene>
<name>A0ABR8ZB88_9FLAO</name>
<dbReference type="Proteomes" id="UP000637299">
    <property type="component" value="Unassembled WGS sequence"/>
</dbReference>
<accession>A0ABR8ZB88</accession>
<reference evidence="1 2" key="1">
    <citation type="submission" date="2020-09" db="EMBL/GenBank/DDBJ databases">
        <title>Genome seq and assembly of Chryseobacterium sp.</title>
        <authorList>
            <person name="Chhetri G."/>
        </authorList>
    </citation>
    <scope>NUCLEOTIDE SEQUENCE [LARGE SCALE GENOMIC DNA]</scope>
    <source>
        <strain evidence="1 2">GCR10</strain>
    </source>
</reference>
<protein>
    <recommendedName>
        <fullName evidence="3">VCBS repeat-containing protein</fullName>
    </recommendedName>
</protein>